<keyword evidence="3" id="KW-1185">Reference proteome</keyword>
<feature type="transmembrane region" description="Helical" evidence="1">
    <location>
        <begin position="12"/>
        <end position="31"/>
    </location>
</feature>
<sequence length="91" mass="10907">MNRGMEFVKTPIVIFSDANTNLIPVLSILSFNEGIISFEFYSILFWMQLFFYAAALLGWFLENRETRIKILFVPYYFFIMNLCEILGFFRY</sequence>
<keyword evidence="1" id="KW-1133">Transmembrane helix</keyword>
<dbReference type="EMBL" id="CAIJDP010000082">
    <property type="protein sequence ID" value="CAD0007271.1"/>
    <property type="molecule type" value="Genomic_DNA"/>
</dbReference>
<keyword evidence="1" id="KW-0812">Transmembrane</keyword>
<dbReference type="AlphaFoldDB" id="A0A6V6Z666"/>
<gene>
    <name evidence="2" type="ORF">FLAT13_03751</name>
</gene>
<protein>
    <submittedName>
        <fullName evidence="2">Uncharacterized protein</fullName>
    </submittedName>
</protein>
<evidence type="ECO:0000313" key="3">
    <source>
        <dbReference type="Proteomes" id="UP000530060"/>
    </source>
</evidence>
<feature type="transmembrane region" description="Helical" evidence="1">
    <location>
        <begin position="43"/>
        <end position="61"/>
    </location>
</feature>
<organism evidence="2 3">
    <name type="scientific">Flavobacterium salmonis</name>
    <dbReference type="NCBI Taxonomy" id="2654844"/>
    <lineage>
        <taxon>Bacteria</taxon>
        <taxon>Pseudomonadati</taxon>
        <taxon>Bacteroidota</taxon>
        <taxon>Flavobacteriia</taxon>
        <taxon>Flavobacteriales</taxon>
        <taxon>Flavobacteriaceae</taxon>
        <taxon>Flavobacterium</taxon>
    </lineage>
</organism>
<evidence type="ECO:0000256" key="1">
    <source>
        <dbReference type="SAM" id="Phobius"/>
    </source>
</evidence>
<reference evidence="2 3" key="1">
    <citation type="submission" date="2020-06" db="EMBL/GenBank/DDBJ databases">
        <authorList>
            <person name="Criscuolo A."/>
        </authorList>
    </citation>
    <scope>NUCLEOTIDE SEQUENCE [LARGE SCALE GENOMIC DNA]</scope>
    <source>
        <strain evidence="3">CIP 111411</strain>
    </source>
</reference>
<feature type="transmembrane region" description="Helical" evidence="1">
    <location>
        <begin position="68"/>
        <end position="89"/>
    </location>
</feature>
<accession>A0A6V6Z666</accession>
<proteinExistence type="predicted"/>
<keyword evidence="1" id="KW-0472">Membrane</keyword>
<evidence type="ECO:0000313" key="2">
    <source>
        <dbReference type="EMBL" id="CAD0007271.1"/>
    </source>
</evidence>
<dbReference type="Proteomes" id="UP000530060">
    <property type="component" value="Unassembled WGS sequence"/>
</dbReference>
<name>A0A6V6Z666_9FLAO</name>
<comment type="caution">
    <text evidence="2">The sequence shown here is derived from an EMBL/GenBank/DDBJ whole genome shotgun (WGS) entry which is preliminary data.</text>
</comment>